<accession>A0A0C3JKG8</accession>
<gene>
    <name evidence="1" type="ORF">M404DRAFT_31638</name>
</gene>
<dbReference type="AlphaFoldDB" id="A0A0C3JKG8"/>
<proteinExistence type="predicted"/>
<dbReference type="InParanoid" id="A0A0C3JKG8"/>
<protein>
    <submittedName>
        <fullName evidence="1">Uncharacterized protein</fullName>
    </submittedName>
</protein>
<evidence type="ECO:0000313" key="2">
    <source>
        <dbReference type="Proteomes" id="UP000054217"/>
    </source>
</evidence>
<keyword evidence="2" id="KW-1185">Reference proteome</keyword>
<sequence>MFMDSNLLENLPFKMEAAYCIIDSVKVSFSDDRLSCNVTELEEGHNSMDHHIWDQAEYILGYSPSSMPSNRPQSTA</sequence>
<reference evidence="2" key="2">
    <citation type="submission" date="2015-01" db="EMBL/GenBank/DDBJ databases">
        <title>Evolutionary Origins and Diversification of the Mycorrhizal Mutualists.</title>
        <authorList>
            <consortium name="DOE Joint Genome Institute"/>
            <consortium name="Mycorrhizal Genomics Consortium"/>
            <person name="Kohler A."/>
            <person name="Kuo A."/>
            <person name="Nagy L.G."/>
            <person name="Floudas D."/>
            <person name="Copeland A."/>
            <person name="Barry K.W."/>
            <person name="Cichocki N."/>
            <person name="Veneault-Fourrey C."/>
            <person name="LaButti K."/>
            <person name="Lindquist E.A."/>
            <person name="Lipzen A."/>
            <person name="Lundell T."/>
            <person name="Morin E."/>
            <person name="Murat C."/>
            <person name="Riley R."/>
            <person name="Ohm R."/>
            <person name="Sun H."/>
            <person name="Tunlid A."/>
            <person name="Henrissat B."/>
            <person name="Grigoriev I.V."/>
            <person name="Hibbett D.S."/>
            <person name="Martin F."/>
        </authorList>
    </citation>
    <scope>NUCLEOTIDE SEQUENCE [LARGE SCALE GENOMIC DNA]</scope>
    <source>
        <strain evidence="2">Marx 270</strain>
    </source>
</reference>
<reference evidence="1 2" key="1">
    <citation type="submission" date="2014-04" db="EMBL/GenBank/DDBJ databases">
        <authorList>
            <consortium name="DOE Joint Genome Institute"/>
            <person name="Kuo A."/>
            <person name="Kohler A."/>
            <person name="Costa M.D."/>
            <person name="Nagy L.G."/>
            <person name="Floudas D."/>
            <person name="Copeland A."/>
            <person name="Barry K.W."/>
            <person name="Cichocki N."/>
            <person name="Veneault-Fourrey C."/>
            <person name="LaButti K."/>
            <person name="Lindquist E.A."/>
            <person name="Lipzen A."/>
            <person name="Lundell T."/>
            <person name="Morin E."/>
            <person name="Murat C."/>
            <person name="Sun H."/>
            <person name="Tunlid A."/>
            <person name="Henrissat B."/>
            <person name="Grigoriev I.V."/>
            <person name="Hibbett D.S."/>
            <person name="Martin F."/>
            <person name="Nordberg H.P."/>
            <person name="Cantor M.N."/>
            <person name="Hua S.X."/>
        </authorList>
    </citation>
    <scope>NUCLEOTIDE SEQUENCE [LARGE SCALE GENOMIC DNA]</scope>
    <source>
        <strain evidence="1 2">Marx 270</strain>
    </source>
</reference>
<organism evidence="1 2">
    <name type="scientific">Pisolithus tinctorius Marx 270</name>
    <dbReference type="NCBI Taxonomy" id="870435"/>
    <lineage>
        <taxon>Eukaryota</taxon>
        <taxon>Fungi</taxon>
        <taxon>Dikarya</taxon>
        <taxon>Basidiomycota</taxon>
        <taxon>Agaricomycotina</taxon>
        <taxon>Agaricomycetes</taxon>
        <taxon>Agaricomycetidae</taxon>
        <taxon>Boletales</taxon>
        <taxon>Sclerodermatineae</taxon>
        <taxon>Pisolithaceae</taxon>
        <taxon>Pisolithus</taxon>
    </lineage>
</organism>
<dbReference type="HOGENOM" id="CLU_2655525_0_0_1"/>
<evidence type="ECO:0000313" key="1">
    <source>
        <dbReference type="EMBL" id="KIN98076.1"/>
    </source>
</evidence>
<name>A0A0C3JKG8_PISTI</name>
<dbReference type="EMBL" id="KN832019">
    <property type="protein sequence ID" value="KIN98076.1"/>
    <property type="molecule type" value="Genomic_DNA"/>
</dbReference>
<dbReference type="Proteomes" id="UP000054217">
    <property type="component" value="Unassembled WGS sequence"/>
</dbReference>